<reference evidence="3 4" key="1">
    <citation type="submission" date="2018-08" db="EMBL/GenBank/DDBJ databases">
        <authorList>
            <person name="Laetsch R D."/>
            <person name="Stevens L."/>
            <person name="Kumar S."/>
            <person name="Blaxter L. M."/>
        </authorList>
    </citation>
    <scope>NUCLEOTIDE SEQUENCE [LARGE SCALE GENOMIC DNA]</scope>
</reference>
<dbReference type="Gene3D" id="4.10.400.10">
    <property type="entry name" value="Low-density Lipoprotein Receptor"/>
    <property type="match status" value="1"/>
</dbReference>
<evidence type="ECO:0000313" key="4">
    <source>
        <dbReference type="Proteomes" id="UP000276991"/>
    </source>
</evidence>
<gene>
    <name evidence="3" type="ORF">NAV_LOCUS7055</name>
</gene>
<accession>A0A498SSP8</accession>
<evidence type="ECO:0000256" key="1">
    <source>
        <dbReference type="ARBA" id="ARBA00023157"/>
    </source>
</evidence>
<feature type="disulfide bond" evidence="2">
    <location>
        <begin position="89"/>
        <end position="101"/>
    </location>
</feature>
<dbReference type="SMART" id="SM00192">
    <property type="entry name" value="LDLa"/>
    <property type="match status" value="1"/>
</dbReference>
<keyword evidence="1 2" id="KW-1015">Disulfide bond</keyword>
<comment type="caution">
    <text evidence="2">Lacks conserved residue(s) required for the propagation of feature annotation.</text>
</comment>
<protein>
    <recommendedName>
        <fullName evidence="5">Low-density lipoprotein receptor domain class A</fullName>
    </recommendedName>
</protein>
<evidence type="ECO:0008006" key="5">
    <source>
        <dbReference type="Google" id="ProtNLM"/>
    </source>
</evidence>
<dbReference type="EMBL" id="UPTC01001623">
    <property type="protein sequence ID" value="VBB32264.1"/>
    <property type="molecule type" value="Genomic_DNA"/>
</dbReference>
<dbReference type="PROSITE" id="PS50068">
    <property type="entry name" value="LDLRA_2"/>
    <property type="match status" value="1"/>
</dbReference>
<organism evidence="3 4">
    <name type="scientific">Acanthocheilonema viteae</name>
    <name type="common">Filarial nematode worm</name>
    <name type="synonym">Dipetalonema viteae</name>
    <dbReference type="NCBI Taxonomy" id="6277"/>
    <lineage>
        <taxon>Eukaryota</taxon>
        <taxon>Metazoa</taxon>
        <taxon>Ecdysozoa</taxon>
        <taxon>Nematoda</taxon>
        <taxon>Chromadorea</taxon>
        <taxon>Rhabditida</taxon>
        <taxon>Spirurina</taxon>
        <taxon>Spiruromorpha</taxon>
        <taxon>Filarioidea</taxon>
        <taxon>Onchocercidae</taxon>
        <taxon>Acanthocheilonema</taxon>
    </lineage>
</organism>
<feature type="disulfide bond" evidence="2">
    <location>
        <begin position="96"/>
        <end position="114"/>
    </location>
</feature>
<dbReference type="CDD" id="cd00112">
    <property type="entry name" value="LDLa"/>
    <property type="match status" value="1"/>
</dbReference>
<evidence type="ECO:0000313" key="3">
    <source>
        <dbReference type="EMBL" id="VBB32264.1"/>
    </source>
</evidence>
<evidence type="ECO:0000256" key="2">
    <source>
        <dbReference type="PROSITE-ProRule" id="PRU00124"/>
    </source>
</evidence>
<dbReference type="AlphaFoldDB" id="A0A498SSP8"/>
<name>A0A498SSP8_ACAVI</name>
<proteinExistence type="predicted"/>
<dbReference type="Pfam" id="PF00057">
    <property type="entry name" value="Ldl_recept_a"/>
    <property type="match status" value="1"/>
</dbReference>
<dbReference type="OrthoDB" id="9991628at2759"/>
<dbReference type="Proteomes" id="UP000276991">
    <property type="component" value="Unassembled WGS sequence"/>
</dbReference>
<dbReference type="InterPro" id="IPR002172">
    <property type="entry name" value="LDrepeatLR_classA_rpt"/>
</dbReference>
<dbReference type="InterPro" id="IPR036055">
    <property type="entry name" value="LDL_receptor-like_sf"/>
</dbReference>
<dbReference type="STRING" id="6277.A0A498SSP8"/>
<sequence length="229" mass="25577">MILSSLSLSFSSILLLSSSTTVQFPERRIFLTVLLILPSLCLGTVTQYPRIQLNSSAGAQLPNITGHNLSTASKTIIKNRNSIIRQYHCPRNTFRCGDGSCIPQDWINDGEVDCDDLSDEKKIQSTRSDLIQPTILSETTEHRTTIEETFDDPFDHVVTFSSIDQSPFSISPFVRHKETKSFSSLNHGCSNAIQTRVNQCSTDLTDWVNNLDQIDLTNSSMLNDETSPM</sequence>
<dbReference type="SUPFAM" id="SSF57424">
    <property type="entry name" value="LDL receptor-like module"/>
    <property type="match status" value="1"/>
</dbReference>
<keyword evidence="4" id="KW-1185">Reference proteome</keyword>